<feature type="DNA-binding region" description="OmpR/PhoB-type" evidence="3">
    <location>
        <begin position="121"/>
        <end position="212"/>
    </location>
</feature>
<dbReference type="InterPro" id="IPR016032">
    <property type="entry name" value="Sig_transdc_resp-reg_C-effctor"/>
</dbReference>
<dbReference type="InterPro" id="IPR039420">
    <property type="entry name" value="WalR-like"/>
</dbReference>
<dbReference type="Pfam" id="PF00486">
    <property type="entry name" value="Trans_reg_C"/>
    <property type="match status" value="1"/>
</dbReference>
<dbReference type="OrthoDB" id="4457677at2"/>
<dbReference type="Gene3D" id="3.40.50.2300">
    <property type="match status" value="1"/>
</dbReference>
<evidence type="ECO:0000256" key="3">
    <source>
        <dbReference type="PROSITE-ProRule" id="PRU01091"/>
    </source>
</evidence>
<dbReference type="PANTHER" id="PTHR48111:SF36">
    <property type="entry name" value="TRANSCRIPTIONAL REGULATORY PROTEIN CUTR"/>
    <property type="match status" value="1"/>
</dbReference>
<dbReference type="InterPro" id="IPR011006">
    <property type="entry name" value="CheY-like_superfamily"/>
</dbReference>
<sequence length="232" mass="25853">MRVLLIEENQYLSDWVVGVLARHASLLTVASSGKEAIAALAVDPYQVVILNPAVPRGHLHDLCGQLRVTDPFAQLLALVVQPHTDEQIARLGRLDVDGFLTIPCPAPELVARVRAAVRRTADRVERADLVVESKNHEVRREGRVIPLAKKEFALLIALMRANGAVLSVEQLKRRTRHLGPWRVRQTVMTLRRKLGEPEVIRSVRGFGYRFERFVPGDSRSGDLVSCGSRLPS</sequence>
<dbReference type="STRING" id="504798.SAMN05421871_103605"/>
<dbReference type="PROSITE" id="PS51755">
    <property type="entry name" value="OMPR_PHOB"/>
    <property type="match status" value="1"/>
</dbReference>
<evidence type="ECO:0000313" key="7">
    <source>
        <dbReference type="Proteomes" id="UP000199651"/>
    </source>
</evidence>
<evidence type="ECO:0000259" key="5">
    <source>
        <dbReference type="PROSITE" id="PS51755"/>
    </source>
</evidence>
<comment type="caution">
    <text evidence="2">Lacks conserved residue(s) required for the propagation of feature annotation.</text>
</comment>
<dbReference type="SMART" id="SM00862">
    <property type="entry name" value="Trans_reg_C"/>
    <property type="match status" value="1"/>
</dbReference>
<protein>
    <submittedName>
        <fullName evidence="6">DNA-binding response regulator, OmpR family, contains REC and winged-helix (WHTH) domain</fullName>
    </submittedName>
</protein>
<evidence type="ECO:0000256" key="1">
    <source>
        <dbReference type="ARBA" id="ARBA00023125"/>
    </source>
</evidence>
<dbReference type="EMBL" id="FNJB01000001">
    <property type="protein sequence ID" value="SDN90676.1"/>
    <property type="molecule type" value="Genomic_DNA"/>
</dbReference>
<gene>
    <name evidence="6" type="ORF">SAMN05192558_101265</name>
</gene>
<dbReference type="InterPro" id="IPR001867">
    <property type="entry name" value="OmpR/PhoB-type_DNA-bd"/>
</dbReference>
<dbReference type="CDD" id="cd00383">
    <property type="entry name" value="trans_reg_C"/>
    <property type="match status" value="1"/>
</dbReference>
<accession>A0A1H0F7U3</accession>
<organism evidence="6 7">
    <name type="scientific">Actinokineospora alba</name>
    <dbReference type="NCBI Taxonomy" id="504798"/>
    <lineage>
        <taxon>Bacteria</taxon>
        <taxon>Bacillati</taxon>
        <taxon>Actinomycetota</taxon>
        <taxon>Actinomycetes</taxon>
        <taxon>Pseudonocardiales</taxon>
        <taxon>Pseudonocardiaceae</taxon>
        <taxon>Actinokineospora</taxon>
    </lineage>
</organism>
<reference evidence="7" key="1">
    <citation type="submission" date="2016-10" db="EMBL/GenBank/DDBJ databases">
        <authorList>
            <person name="Varghese N."/>
            <person name="Submissions S."/>
        </authorList>
    </citation>
    <scope>NUCLEOTIDE SEQUENCE [LARGE SCALE GENOMIC DNA]</scope>
    <source>
        <strain evidence="7">IBRC-M 10655</strain>
    </source>
</reference>
<keyword evidence="1 3" id="KW-0238">DNA-binding</keyword>
<name>A0A1H0F7U3_9PSEU</name>
<dbReference type="GO" id="GO:0000156">
    <property type="term" value="F:phosphorelay response regulator activity"/>
    <property type="evidence" value="ECO:0007669"/>
    <property type="project" value="TreeGrafter"/>
</dbReference>
<feature type="domain" description="OmpR/PhoB-type" evidence="5">
    <location>
        <begin position="121"/>
        <end position="212"/>
    </location>
</feature>
<dbReference type="GO" id="GO:0000976">
    <property type="term" value="F:transcription cis-regulatory region binding"/>
    <property type="evidence" value="ECO:0007669"/>
    <property type="project" value="TreeGrafter"/>
</dbReference>
<dbReference type="SUPFAM" id="SSF52172">
    <property type="entry name" value="CheY-like"/>
    <property type="match status" value="1"/>
</dbReference>
<dbReference type="GO" id="GO:0006355">
    <property type="term" value="P:regulation of DNA-templated transcription"/>
    <property type="evidence" value="ECO:0007669"/>
    <property type="project" value="InterPro"/>
</dbReference>
<dbReference type="InterPro" id="IPR036388">
    <property type="entry name" value="WH-like_DNA-bd_sf"/>
</dbReference>
<evidence type="ECO:0000313" key="6">
    <source>
        <dbReference type="EMBL" id="SDN90676.1"/>
    </source>
</evidence>
<dbReference type="Gene3D" id="1.10.10.10">
    <property type="entry name" value="Winged helix-like DNA-binding domain superfamily/Winged helix DNA-binding domain"/>
    <property type="match status" value="1"/>
</dbReference>
<dbReference type="InterPro" id="IPR001789">
    <property type="entry name" value="Sig_transdc_resp-reg_receiver"/>
</dbReference>
<evidence type="ECO:0000259" key="4">
    <source>
        <dbReference type="PROSITE" id="PS50110"/>
    </source>
</evidence>
<dbReference type="Proteomes" id="UP000199651">
    <property type="component" value="Unassembled WGS sequence"/>
</dbReference>
<dbReference type="PANTHER" id="PTHR48111">
    <property type="entry name" value="REGULATOR OF RPOS"/>
    <property type="match status" value="1"/>
</dbReference>
<proteinExistence type="predicted"/>
<dbReference type="GO" id="GO:0005829">
    <property type="term" value="C:cytosol"/>
    <property type="evidence" value="ECO:0007669"/>
    <property type="project" value="TreeGrafter"/>
</dbReference>
<dbReference type="AlphaFoldDB" id="A0A1H0F7U3"/>
<keyword evidence="7" id="KW-1185">Reference proteome</keyword>
<dbReference type="PROSITE" id="PS50110">
    <property type="entry name" value="RESPONSE_REGULATORY"/>
    <property type="match status" value="1"/>
</dbReference>
<feature type="domain" description="Response regulatory" evidence="4">
    <location>
        <begin position="2"/>
        <end position="117"/>
    </location>
</feature>
<dbReference type="SUPFAM" id="SSF46894">
    <property type="entry name" value="C-terminal effector domain of the bipartite response regulators"/>
    <property type="match status" value="1"/>
</dbReference>
<evidence type="ECO:0000256" key="2">
    <source>
        <dbReference type="PROSITE-ProRule" id="PRU00169"/>
    </source>
</evidence>
<dbReference type="GO" id="GO:0032993">
    <property type="term" value="C:protein-DNA complex"/>
    <property type="evidence" value="ECO:0007669"/>
    <property type="project" value="TreeGrafter"/>
</dbReference>
<dbReference type="RefSeq" id="WP_091368660.1">
    <property type="nucleotide sequence ID" value="NZ_FNDV01000003.1"/>
</dbReference>